<dbReference type="EMBL" id="CAIX01000005">
    <property type="protein sequence ID" value="CCI39990.1"/>
    <property type="molecule type" value="Genomic_DNA"/>
</dbReference>
<dbReference type="OrthoDB" id="148071at2759"/>
<evidence type="ECO:0008006" key="3">
    <source>
        <dbReference type="Google" id="ProtNLM"/>
    </source>
</evidence>
<comment type="caution">
    <text evidence="1">The sequence shown here is derived from an EMBL/GenBank/DDBJ whole genome shotgun (WGS) entry which is preliminary data.</text>
</comment>
<evidence type="ECO:0000313" key="1">
    <source>
        <dbReference type="EMBL" id="CCI39990.1"/>
    </source>
</evidence>
<name>A0A024G104_9STRA</name>
<dbReference type="Gene3D" id="3.40.30.10">
    <property type="entry name" value="Glutaredoxin"/>
    <property type="match status" value="1"/>
</dbReference>
<reference evidence="1 2" key="1">
    <citation type="submission" date="2012-05" db="EMBL/GenBank/DDBJ databases">
        <title>Recombination and specialization in a pathogen metapopulation.</title>
        <authorList>
            <person name="Gardiner A."/>
            <person name="Kemen E."/>
            <person name="Schultz-Larsen T."/>
            <person name="MacLean D."/>
            <person name="Van Oosterhout C."/>
            <person name="Jones J.D.G."/>
        </authorList>
    </citation>
    <scope>NUCLEOTIDE SEQUENCE [LARGE SCALE GENOMIC DNA]</scope>
    <source>
        <strain evidence="1 2">Ac Nc2</strain>
    </source>
</reference>
<organism evidence="1 2">
    <name type="scientific">Albugo candida</name>
    <dbReference type="NCBI Taxonomy" id="65357"/>
    <lineage>
        <taxon>Eukaryota</taxon>
        <taxon>Sar</taxon>
        <taxon>Stramenopiles</taxon>
        <taxon>Oomycota</taxon>
        <taxon>Peronosporomycetes</taxon>
        <taxon>Albuginales</taxon>
        <taxon>Albuginaceae</taxon>
        <taxon>Albugo</taxon>
    </lineage>
</organism>
<dbReference type="AlphaFoldDB" id="A0A024G104"/>
<dbReference type="Proteomes" id="UP000053237">
    <property type="component" value="Unassembled WGS sequence"/>
</dbReference>
<sequence length="66" mass="7385">MAARNIIRFLKSAKISFSELDNNAAGACEFYRHMTARKTHAINPKCKVLFEPVLSGTIPTIDLQFS</sequence>
<proteinExistence type="predicted"/>
<dbReference type="InParanoid" id="A0A024G104"/>
<gene>
    <name evidence="1" type="ORF">BN9_007740</name>
</gene>
<accession>A0A024G104</accession>
<keyword evidence="2" id="KW-1185">Reference proteome</keyword>
<evidence type="ECO:0000313" key="2">
    <source>
        <dbReference type="Proteomes" id="UP000053237"/>
    </source>
</evidence>
<protein>
    <recommendedName>
        <fullName evidence="3">Ribosomal protein/NADH dehydrogenase domain-containing protein</fullName>
    </recommendedName>
</protein>